<dbReference type="Proteomes" id="UP001281761">
    <property type="component" value="Unassembled WGS sequence"/>
</dbReference>
<gene>
    <name evidence="2" type="ORF">BLNAU_10751</name>
</gene>
<reference evidence="2 3" key="1">
    <citation type="journal article" date="2022" name="bioRxiv">
        <title>Genomics of Preaxostyla Flagellates Illuminates Evolutionary Transitions and the Path Towards Mitochondrial Loss.</title>
        <authorList>
            <person name="Novak L.V.F."/>
            <person name="Treitli S.C."/>
            <person name="Pyrih J."/>
            <person name="Halakuc P."/>
            <person name="Pipaliya S.V."/>
            <person name="Vacek V."/>
            <person name="Brzon O."/>
            <person name="Soukal P."/>
            <person name="Eme L."/>
            <person name="Dacks J.B."/>
            <person name="Karnkowska A."/>
            <person name="Elias M."/>
            <person name="Hampl V."/>
        </authorList>
    </citation>
    <scope>NUCLEOTIDE SEQUENCE [LARGE SCALE GENOMIC DNA]</scope>
    <source>
        <strain evidence="2">NAU3</strain>
        <tissue evidence="2">Gut</tissue>
    </source>
</reference>
<keyword evidence="3" id="KW-1185">Reference proteome</keyword>
<evidence type="ECO:0000256" key="1">
    <source>
        <dbReference type="SAM" id="MobiDB-lite"/>
    </source>
</evidence>
<name>A0ABQ9XSP5_9EUKA</name>
<protein>
    <submittedName>
        <fullName evidence="2">Uncharacterized protein</fullName>
    </submittedName>
</protein>
<sequence length="136" mass="15269">MDSPHRHRTPADASKPSTLVIPRHISSCQFMTILRRCFEIASASPSPPTPSHSTRRKTLPLLPNQTRPSSPFLANHSHVDDDLGRFGKTEKPKCFFMHISQFLFTLPLVLRCRTNLCATVVHHQCPFSVVDSPVLS</sequence>
<proteinExistence type="predicted"/>
<feature type="region of interest" description="Disordered" evidence="1">
    <location>
        <begin position="43"/>
        <end position="74"/>
    </location>
</feature>
<dbReference type="EMBL" id="JARBJD010000080">
    <property type="protein sequence ID" value="KAK2954252.1"/>
    <property type="molecule type" value="Genomic_DNA"/>
</dbReference>
<accession>A0ABQ9XSP5</accession>
<comment type="caution">
    <text evidence="2">The sequence shown here is derived from an EMBL/GenBank/DDBJ whole genome shotgun (WGS) entry which is preliminary data.</text>
</comment>
<evidence type="ECO:0000313" key="2">
    <source>
        <dbReference type="EMBL" id="KAK2954252.1"/>
    </source>
</evidence>
<organism evidence="2 3">
    <name type="scientific">Blattamonas nauphoetae</name>
    <dbReference type="NCBI Taxonomy" id="2049346"/>
    <lineage>
        <taxon>Eukaryota</taxon>
        <taxon>Metamonada</taxon>
        <taxon>Preaxostyla</taxon>
        <taxon>Oxymonadida</taxon>
        <taxon>Blattamonas</taxon>
    </lineage>
</organism>
<evidence type="ECO:0000313" key="3">
    <source>
        <dbReference type="Proteomes" id="UP001281761"/>
    </source>
</evidence>